<reference evidence="2" key="1">
    <citation type="submission" date="2020-10" db="EMBL/GenBank/DDBJ databases">
        <authorList>
            <person name="Castelo-Branco R."/>
            <person name="Eusebio N."/>
            <person name="Adriana R."/>
            <person name="Vieira A."/>
            <person name="Brugerolle De Fraissinette N."/>
            <person name="Rezende De Castro R."/>
            <person name="Schneider M.P."/>
            <person name="Vasconcelos V."/>
            <person name="Leao P.N."/>
        </authorList>
    </citation>
    <scope>NUCLEOTIDE SEQUENCE</scope>
    <source>
        <strain evidence="2">LEGE 11467</strain>
    </source>
</reference>
<feature type="transmembrane region" description="Helical" evidence="1">
    <location>
        <begin position="158"/>
        <end position="179"/>
    </location>
</feature>
<dbReference type="PANTHER" id="PTHR20992:SF9">
    <property type="entry name" value="AT15442P-RELATED"/>
    <property type="match status" value="1"/>
</dbReference>
<keyword evidence="1" id="KW-0812">Transmembrane</keyword>
<keyword evidence="3" id="KW-1185">Reference proteome</keyword>
<accession>A0A928Z883</accession>
<name>A0A928Z883_9CYAN</name>
<keyword evidence="1" id="KW-1133">Transmembrane helix</keyword>
<organism evidence="2 3">
    <name type="scientific">Zarconia navalis LEGE 11467</name>
    <dbReference type="NCBI Taxonomy" id="1828826"/>
    <lineage>
        <taxon>Bacteria</taxon>
        <taxon>Bacillati</taxon>
        <taxon>Cyanobacteriota</taxon>
        <taxon>Cyanophyceae</taxon>
        <taxon>Oscillatoriophycideae</taxon>
        <taxon>Oscillatoriales</taxon>
        <taxon>Oscillatoriales incertae sedis</taxon>
        <taxon>Zarconia</taxon>
        <taxon>Zarconia navalis</taxon>
    </lineage>
</organism>
<evidence type="ECO:0000313" key="2">
    <source>
        <dbReference type="EMBL" id="MBE9042202.1"/>
    </source>
</evidence>
<evidence type="ECO:0000313" key="3">
    <source>
        <dbReference type="Proteomes" id="UP000621799"/>
    </source>
</evidence>
<dbReference type="Proteomes" id="UP000621799">
    <property type="component" value="Unassembled WGS sequence"/>
</dbReference>
<dbReference type="AlphaFoldDB" id="A0A928Z883"/>
<protein>
    <submittedName>
        <fullName evidence="2">DUF389 domain-containing protein</fullName>
    </submittedName>
</protein>
<dbReference type="InterPro" id="IPR005240">
    <property type="entry name" value="DUF389"/>
</dbReference>
<dbReference type="RefSeq" id="WP_264322376.1">
    <property type="nucleotide sequence ID" value="NZ_JADEXN010000315.1"/>
</dbReference>
<feature type="transmembrane region" description="Helical" evidence="1">
    <location>
        <begin position="86"/>
        <end position="108"/>
    </location>
</feature>
<feature type="transmembrane region" description="Helical" evidence="1">
    <location>
        <begin position="185"/>
        <end position="207"/>
    </location>
</feature>
<proteinExistence type="predicted"/>
<comment type="caution">
    <text evidence="2">The sequence shown here is derived from an EMBL/GenBank/DDBJ whole genome shotgun (WGS) entry which is preliminary data.</text>
</comment>
<dbReference type="PANTHER" id="PTHR20992">
    <property type="entry name" value="AT15442P-RELATED"/>
    <property type="match status" value="1"/>
</dbReference>
<dbReference type="EMBL" id="JADEXN010000315">
    <property type="protein sequence ID" value="MBE9042202.1"/>
    <property type="molecule type" value="Genomic_DNA"/>
</dbReference>
<feature type="transmembrane region" description="Helical" evidence="1">
    <location>
        <begin position="58"/>
        <end position="79"/>
    </location>
</feature>
<dbReference type="Pfam" id="PF04087">
    <property type="entry name" value="DUF389"/>
    <property type="match status" value="1"/>
</dbReference>
<gene>
    <name evidence="2" type="ORF">IQ235_15595</name>
</gene>
<keyword evidence="1" id="KW-0472">Membrane</keyword>
<feature type="transmembrane region" description="Helical" evidence="1">
    <location>
        <begin position="219"/>
        <end position="240"/>
    </location>
</feature>
<sequence length="329" mass="35028">MQRIWQTFRSFGIKAIPVLQMRESLVKESELDLNFIVLIVSSCLIATCGLLVNSAAVIIGAMIIAPLMLPIRGLSFGLLEGDAEILTNSVISIAVGTTIAIVCSGFVGSVVGLPEFGSEVLARTQPNLVDLMVALVAGGISGYSKIRSSLSDAVPGTAIAVALMPPLCVVGLTLSQGLWTFSGGAFLLFVTNLLGINLACTIVYVLGGYTLSSPLRRSLSWGVSLFLIGLLAIPLGFSLIDLIDQAKVNNSIRSILASRPLLDREDIELVDTQIDSRAASVVLVVRATEQIDPEEVATVEQVLQTELKKPFKVVFDVTESRKVESSLAR</sequence>
<feature type="transmembrane region" description="Helical" evidence="1">
    <location>
        <begin position="128"/>
        <end position="146"/>
    </location>
</feature>
<evidence type="ECO:0000256" key="1">
    <source>
        <dbReference type="SAM" id="Phobius"/>
    </source>
</evidence>